<evidence type="ECO:0000256" key="5">
    <source>
        <dbReference type="ARBA" id="ARBA00023306"/>
    </source>
</evidence>
<feature type="coiled-coil region" evidence="6">
    <location>
        <begin position="36"/>
        <end position="84"/>
    </location>
</feature>
<proteinExistence type="predicted"/>
<keyword evidence="4 6" id="KW-0175">Coiled coil</keyword>
<keyword evidence="5" id="KW-0131">Cell cycle</keyword>
<keyword evidence="3" id="KW-0132">Cell division</keyword>
<accession>A0ABM8BU90</accession>
<protein>
    <submittedName>
        <fullName evidence="7">Cell cycle protein GpsB</fullName>
    </submittedName>
</protein>
<evidence type="ECO:0000256" key="4">
    <source>
        <dbReference type="ARBA" id="ARBA00023054"/>
    </source>
</evidence>
<name>A0ABM8BU90_9MOLU</name>
<evidence type="ECO:0000256" key="6">
    <source>
        <dbReference type="SAM" id="Coils"/>
    </source>
</evidence>
<dbReference type="Pfam" id="PF05103">
    <property type="entry name" value="DivIVA"/>
    <property type="match status" value="1"/>
</dbReference>
<dbReference type="NCBIfam" id="TIGR03544">
    <property type="entry name" value="DivI1A_domain"/>
    <property type="match status" value="1"/>
</dbReference>
<evidence type="ECO:0000256" key="3">
    <source>
        <dbReference type="ARBA" id="ARBA00022618"/>
    </source>
</evidence>
<dbReference type="EMBL" id="AP026933">
    <property type="protein sequence ID" value="BDT03385.1"/>
    <property type="molecule type" value="Genomic_DNA"/>
</dbReference>
<evidence type="ECO:0000256" key="1">
    <source>
        <dbReference type="ARBA" id="ARBA00004496"/>
    </source>
</evidence>
<keyword evidence="2" id="KW-0963">Cytoplasm</keyword>
<dbReference type="GO" id="GO:0051301">
    <property type="term" value="P:cell division"/>
    <property type="evidence" value="ECO:0007669"/>
    <property type="project" value="UniProtKB-KW"/>
</dbReference>
<evidence type="ECO:0000256" key="2">
    <source>
        <dbReference type="ARBA" id="ARBA00022490"/>
    </source>
</evidence>
<evidence type="ECO:0000313" key="7">
    <source>
        <dbReference type="EMBL" id="BDT03385.1"/>
    </source>
</evidence>
<reference evidence="7 8" key="1">
    <citation type="journal article" date="2022" name="Front. Microbiol.">
        <title>Male-killing mechanisms vary between Spiroplasma species.</title>
        <authorList>
            <person name="Arai H."/>
            <person name="Inoue M."/>
            <person name="Kageyama D."/>
        </authorList>
    </citation>
    <scope>NUCLEOTIDE SEQUENCE [LARGE SCALE GENOMIC DNA]</scope>
    <source>
        <strain evidence="8">sHm</strain>
    </source>
</reference>
<gene>
    <name evidence="7" type="primary">gpsB</name>
    <name evidence="7" type="ORF">SHM_10310</name>
</gene>
<dbReference type="Proteomes" id="UP001163387">
    <property type="component" value="Chromosome"/>
</dbReference>
<sequence length="105" mass="12388">MNICKKDIIDKEFTVDYKGYDSKEVDLFLDLVATNYEILEEFVNKLKKQNAILENNNYKLLKEIDILKTQILVLKQEKQKLEEKGVENVDIITRLSKLESIVHEE</sequence>
<organism evidence="7 8">
    <name type="scientific">Spiroplasma ixodetis</name>
    <dbReference type="NCBI Taxonomy" id="2141"/>
    <lineage>
        <taxon>Bacteria</taxon>
        <taxon>Bacillati</taxon>
        <taxon>Mycoplasmatota</taxon>
        <taxon>Mollicutes</taxon>
        <taxon>Entomoplasmatales</taxon>
        <taxon>Spiroplasmataceae</taxon>
        <taxon>Spiroplasma</taxon>
    </lineage>
</organism>
<dbReference type="RefSeq" id="WP_281749393.1">
    <property type="nucleotide sequence ID" value="NZ_AP026933.1"/>
</dbReference>
<evidence type="ECO:0000313" key="8">
    <source>
        <dbReference type="Proteomes" id="UP001163387"/>
    </source>
</evidence>
<dbReference type="InterPro" id="IPR019933">
    <property type="entry name" value="DivIVA_domain"/>
</dbReference>
<dbReference type="InterPro" id="IPR007793">
    <property type="entry name" value="DivIVA_fam"/>
</dbReference>
<comment type="subcellular location">
    <subcellularLocation>
        <location evidence="1">Cytoplasm</location>
    </subcellularLocation>
</comment>
<keyword evidence="8" id="KW-1185">Reference proteome</keyword>
<dbReference type="Gene3D" id="6.10.250.660">
    <property type="match status" value="1"/>
</dbReference>